<protein>
    <submittedName>
        <fullName evidence="2">Unnamed product</fullName>
    </submittedName>
</protein>
<dbReference type="SUPFAM" id="SSF53335">
    <property type="entry name" value="S-adenosyl-L-methionine-dependent methyltransferases"/>
    <property type="match status" value="1"/>
</dbReference>
<dbReference type="Gene3D" id="2.20.130.10">
    <property type="entry name" value="CAC2371-like domains"/>
    <property type="match status" value="1"/>
</dbReference>
<reference evidence="3" key="1">
    <citation type="journal article" date="2006" name="Proc. Natl. Acad. Sci. U.S.A.">
        <title>Genome analysis of the smallest free-living eukaryote Ostreococcus tauri unveils many unique features.</title>
        <authorList>
            <person name="Derelle E."/>
            <person name="Ferraz C."/>
            <person name="Rombauts S."/>
            <person name="Rouze P."/>
            <person name="Worden A.Z."/>
            <person name="Robbens S."/>
            <person name="Partensky F."/>
            <person name="Degroeve S."/>
            <person name="Echeynie S."/>
            <person name="Cooke R."/>
            <person name="Saeys Y."/>
            <person name="Wuyts J."/>
            <person name="Jabbari K."/>
            <person name="Bowler C."/>
            <person name="Panaud O."/>
            <person name="Piegu B."/>
            <person name="Ball S.G."/>
            <person name="Ral J.-P."/>
            <person name="Bouget F.-Y."/>
            <person name="Piganeau G."/>
            <person name="De Baets B."/>
            <person name="Picard A."/>
            <person name="Delseny M."/>
            <person name="Demaille J."/>
            <person name="Van de Peer Y."/>
            <person name="Moreau H."/>
        </authorList>
    </citation>
    <scope>NUCLEOTIDE SEQUENCE [LARGE SCALE GENOMIC DNA]</scope>
    <source>
        <strain evidence="3">OTTH 0595 / CCAP 157/2 / RCC745</strain>
    </source>
</reference>
<dbReference type="KEGG" id="ota:OT_ostta01g06190"/>
<dbReference type="Pfam" id="PF13649">
    <property type="entry name" value="Methyltransf_25"/>
    <property type="match status" value="1"/>
</dbReference>
<feature type="domain" description="Methyltransferase" evidence="1">
    <location>
        <begin position="41"/>
        <end position="143"/>
    </location>
</feature>
<evidence type="ECO:0000259" key="1">
    <source>
        <dbReference type="Pfam" id="PF13649"/>
    </source>
</evidence>
<dbReference type="Gene3D" id="3.40.50.150">
    <property type="entry name" value="Vaccinia Virus protein VP39"/>
    <property type="match status" value="1"/>
</dbReference>
<dbReference type="RefSeq" id="XP_022838370.1">
    <property type="nucleotide sequence ID" value="XM_022985500.1"/>
</dbReference>
<comment type="caution">
    <text evidence="2">The sequence shown here is derived from an EMBL/GenBank/DDBJ whole genome shotgun (WGS) entry which is preliminary data.</text>
</comment>
<gene>
    <name evidence="2" type="ORF">OT_ostta01g06190</name>
</gene>
<evidence type="ECO:0000313" key="2">
    <source>
        <dbReference type="EMBL" id="CEF96906.1"/>
    </source>
</evidence>
<dbReference type="Proteomes" id="UP000009170">
    <property type="component" value="Unassembled WGS sequence"/>
</dbReference>
<sequence length="272" mass="29917">MYACAFGFRDFEAEVTFLDACARRHGTHAGEAGEGEGMTSVLELGAGPAWHSLEAARRGVQAVALEKSGAMRAHARNEAQDIGARNVRVIDGDMREINLDPMTVPVNGFDVVTMLLGTAAHLLTHDDAIRCLRAVRRNLKPGGIFVVELEHPWDLFSGDIREGAGDAWDREDEERGVKVFVEWGRDGDNFDIETQIYERTVSFSLVSLATNEVIKIVEDVVPCKIFTAPEFIALASAAGLTSVAVYGDMDVRVALDDENAHNMVMVFRREHE</sequence>
<dbReference type="AlphaFoldDB" id="A0A090LYN2"/>
<keyword evidence="3" id="KW-1185">Reference proteome</keyword>
<dbReference type="CDD" id="cd02440">
    <property type="entry name" value="AdoMet_MTases"/>
    <property type="match status" value="1"/>
</dbReference>
<accession>A0A090LYN2</accession>
<proteinExistence type="predicted"/>
<dbReference type="EMBL" id="CAID01000001">
    <property type="protein sequence ID" value="CEF96906.1"/>
    <property type="molecule type" value="Genomic_DNA"/>
</dbReference>
<dbReference type="OrthoDB" id="496451at2759"/>
<dbReference type="InterPro" id="IPR029063">
    <property type="entry name" value="SAM-dependent_MTases_sf"/>
</dbReference>
<organism evidence="2 3">
    <name type="scientific">Ostreococcus tauri</name>
    <name type="common">Marine green alga</name>
    <dbReference type="NCBI Taxonomy" id="70448"/>
    <lineage>
        <taxon>Eukaryota</taxon>
        <taxon>Viridiplantae</taxon>
        <taxon>Chlorophyta</taxon>
        <taxon>Mamiellophyceae</taxon>
        <taxon>Mamiellales</taxon>
        <taxon>Bathycoccaceae</taxon>
        <taxon>Ostreococcus</taxon>
    </lineage>
</organism>
<dbReference type="GeneID" id="9834684"/>
<dbReference type="InterPro" id="IPR041698">
    <property type="entry name" value="Methyltransf_25"/>
</dbReference>
<name>A0A090LYN2_OSTTA</name>
<reference evidence="2 3" key="2">
    <citation type="journal article" date="2014" name="BMC Genomics">
        <title>An improved genome of the model marine alga Ostreococcus tauri unfolds by assessing Illumina de novo assemblies.</title>
        <authorList>
            <person name="Blanc-Mathieu R."/>
            <person name="Verhelst B."/>
            <person name="Derelle E."/>
            <person name="Rombauts S."/>
            <person name="Bouget F.Y."/>
            <person name="Carre I."/>
            <person name="Chateau A."/>
            <person name="Eyre-Walker A."/>
            <person name="Grimsley N."/>
            <person name="Moreau H."/>
            <person name="Piegu B."/>
            <person name="Rivals E."/>
            <person name="Schackwitz W."/>
            <person name="Van de Peer Y."/>
            <person name="Piganeau G."/>
        </authorList>
    </citation>
    <scope>NUCLEOTIDE SEQUENCE [LARGE SCALE GENOMIC DNA]</scope>
    <source>
        <strain evidence="3">OTTH 0595 / CCAP 157/2 / RCC745</strain>
    </source>
</reference>
<dbReference type="STRING" id="70448.A0A090LYN2"/>
<dbReference type="InParanoid" id="A0A090LYN2"/>
<evidence type="ECO:0000313" key="3">
    <source>
        <dbReference type="Proteomes" id="UP000009170"/>
    </source>
</evidence>